<protein>
    <submittedName>
        <fullName evidence="2">Uncharacterized protein</fullName>
    </submittedName>
</protein>
<organism evidence="2 3">
    <name type="scientific">Cucurbita argyrosperma subsp. sororia</name>
    <dbReference type="NCBI Taxonomy" id="37648"/>
    <lineage>
        <taxon>Eukaryota</taxon>
        <taxon>Viridiplantae</taxon>
        <taxon>Streptophyta</taxon>
        <taxon>Embryophyta</taxon>
        <taxon>Tracheophyta</taxon>
        <taxon>Spermatophyta</taxon>
        <taxon>Magnoliopsida</taxon>
        <taxon>eudicotyledons</taxon>
        <taxon>Gunneridae</taxon>
        <taxon>Pentapetalae</taxon>
        <taxon>rosids</taxon>
        <taxon>fabids</taxon>
        <taxon>Cucurbitales</taxon>
        <taxon>Cucurbitaceae</taxon>
        <taxon>Cucurbiteae</taxon>
        <taxon>Cucurbita</taxon>
    </lineage>
</organism>
<keyword evidence="3" id="KW-1185">Reference proteome</keyword>
<proteinExistence type="predicted"/>
<comment type="caution">
    <text evidence="2">The sequence shown here is derived from an EMBL/GenBank/DDBJ whole genome shotgun (WGS) entry which is preliminary data.</text>
</comment>
<dbReference type="Proteomes" id="UP000685013">
    <property type="component" value="Chromosome 4"/>
</dbReference>
<feature type="compositionally biased region" description="Basic and acidic residues" evidence="1">
    <location>
        <begin position="48"/>
        <end position="61"/>
    </location>
</feature>
<feature type="non-terminal residue" evidence="2">
    <location>
        <position position="1"/>
    </location>
</feature>
<evidence type="ECO:0000313" key="2">
    <source>
        <dbReference type="EMBL" id="KAG6599869.1"/>
    </source>
</evidence>
<sequence>MFMREGYMEKQQSPRHKGFHSIVVANWDIAFGIFLWSRAFHPITAIETRDGELDENGRRSGDQSAAASHSGKFLNPRRMQGTGVHP</sequence>
<gene>
    <name evidence="2" type="ORF">SDJN03_05102</name>
</gene>
<dbReference type="AlphaFoldDB" id="A0AAV6NL57"/>
<dbReference type="EMBL" id="JAGKQH010000004">
    <property type="protein sequence ID" value="KAG6599869.1"/>
    <property type="molecule type" value="Genomic_DNA"/>
</dbReference>
<reference evidence="2 3" key="1">
    <citation type="journal article" date="2021" name="Hortic Res">
        <title>The domestication of Cucurbita argyrosperma as revealed by the genome of its wild relative.</title>
        <authorList>
            <person name="Barrera-Redondo J."/>
            <person name="Sanchez-de la Vega G."/>
            <person name="Aguirre-Liguori J.A."/>
            <person name="Castellanos-Morales G."/>
            <person name="Gutierrez-Guerrero Y.T."/>
            <person name="Aguirre-Dugua X."/>
            <person name="Aguirre-Planter E."/>
            <person name="Tenaillon M.I."/>
            <person name="Lira-Saade R."/>
            <person name="Eguiarte L.E."/>
        </authorList>
    </citation>
    <scope>NUCLEOTIDE SEQUENCE [LARGE SCALE GENOMIC DNA]</scope>
    <source>
        <strain evidence="2">JBR-2021</strain>
    </source>
</reference>
<name>A0AAV6NL57_9ROSI</name>
<accession>A0AAV6NL57</accession>
<evidence type="ECO:0000256" key="1">
    <source>
        <dbReference type="SAM" id="MobiDB-lite"/>
    </source>
</evidence>
<feature type="region of interest" description="Disordered" evidence="1">
    <location>
        <begin position="48"/>
        <end position="86"/>
    </location>
</feature>
<evidence type="ECO:0000313" key="3">
    <source>
        <dbReference type="Proteomes" id="UP000685013"/>
    </source>
</evidence>